<accession>A0A9D7FAU4</accession>
<dbReference type="EMBL" id="JADJNC010000005">
    <property type="protein sequence ID" value="MBK7422262.1"/>
    <property type="molecule type" value="Genomic_DNA"/>
</dbReference>
<dbReference type="InterPro" id="IPR014553">
    <property type="entry name" value="Aminopept"/>
</dbReference>
<protein>
    <submittedName>
        <fullName evidence="1">Aminopeptidase</fullName>
    </submittedName>
</protein>
<organism evidence="1 2">
    <name type="scientific">Candidatus Propionivibrio dominans</name>
    <dbReference type="NCBI Taxonomy" id="2954373"/>
    <lineage>
        <taxon>Bacteria</taxon>
        <taxon>Pseudomonadati</taxon>
        <taxon>Pseudomonadota</taxon>
        <taxon>Betaproteobacteria</taxon>
        <taxon>Rhodocyclales</taxon>
        <taxon>Rhodocyclaceae</taxon>
        <taxon>Propionivibrio</taxon>
    </lineage>
</organism>
<evidence type="ECO:0000313" key="1">
    <source>
        <dbReference type="EMBL" id="MBK7422262.1"/>
    </source>
</evidence>
<dbReference type="AlphaFoldDB" id="A0A9D7FAU4"/>
<name>A0A9D7FAU4_9RHOO</name>
<dbReference type="Proteomes" id="UP000886602">
    <property type="component" value="Unassembled WGS sequence"/>
</dbReference>
<gene>
    <name evidence="1" type="ORF">IPJ48_03715</name>
</gene>
<dbReference type="Pfam" id="PF10023">
    <property type="entry name" value="Aminopep"/>
    <property type="match status" value="1"/>
</dbReference>
<comment type="caution">
    <text evidence="1">The sequence shown here is derived from an EMBL/GenBank/DDBJ whole genome shotgun (WGS) entry which is preliminary data.</text>
</comment>
<sequence>MLLFAGLLAGCSNLPARGRRPGFAGPAGYYDRQDAEQFAAELRREGYDTLVGGVSAYSTLGYFEDPVLSSFLRLGTPEVARTVFHELAHQLIFVQGDSLFNESFATAVENEGMRRWLAIRATPEQRAAFEGQLERKAAFAGLMRDYRKKFHALYGTAGPSDDQRRAKVALLDALRRDYGELKTAWGGHAGYDKFFGEDLNNAKLVSLSLYSELVPAFEALLLLEDRDLPRFYWRVATLAALDKEARRSALGTLLPVRGNVLQAGQGKPAGDAMAMKSLAAFGTIMAAVWAMGAHAADYPTESRFRQALAGVERLVRAEGMRLEVLNAQDEGLTRPLLAAGFNIDSSTCIVFFNTRPEDGLTQFFASISERDLPPLLRAMSVHEVTHCVEQREAYVRRRFDKVLPDTYQRDDMTIEGYVSVVKSGAVETWGEALADISSLLYLKKAVPGQWQDLARRISTMRHELAGKWPAHDTSAWLDRLIDANPDIGEGVNLFDAAFHYRRKFRPK</sequence>
<reference evidence="1" key="1">
    <citation type="submission" date="2020-10" db="EMBL/GenBank/DDBJ databases">
        <title>Connecting structure to function with the recovery of over 1000 high-quality activated sludge metagenome-assembled genomes encoding full-length rRNA genes using long-read sequencing.</title>
        <authorList>
            <person name="Singleton C.M."/>
            <person name="Petriglieri F."/>
            <person name="Kristensen J.M."/>
            <person name="Kirkegaard R.H."/>
            <person name="Michaelsen T.Y."/>
            <person name="Andersen M.H."/>
            <person name="Karst S.M."/>
            <person name="Dueholm M.S."/>
            <person name="Nielsen P.H."/>
            <person name="Albertsen M."/>
        </authorList>
    </citation>
    <scope>NUCLEOTIDE SEQUENCE</scope>
    <source>
        <strain evidence="1">EsbW_18-Q3-R4-48_MAXAC.044</strain>
    </source>
</reference>
<dbReference type="GO" id="GO:0004177">
    <property type="term" value="F:aminopeptidase activity"/>
    <property type="evidence" value="ECO:0007669"/>
    <property type="project" value="UniProtKB-KW"/>
</dbReference>
<keyword evidence="1" id="KW-0378">Hydrolase</keyword>
<proteinExistence type="predicted"/>
<keyword evidence="1" id="KW-0031">Aminopeptidase</keyword>
<evidence type="ECO:0000313" key="2">
    <source>
        <dbReference type="Proteomes" id="UP000886602"/>
    </source>
</evidence>
<keyword evidence="1" id="KW-0645">Protease</keyword>